<name>A0A1I7XJN3_HETBA</name>
<dbReference type="WBParaSite" id="Hba_17710">
    <property type="protein sequence ID" value="Hba_17710"/>
    <property type="gene ID" value="Hba_17710"/>
</dbReference>
<proteinExistence type="predicted"/>
<reference evidence="2" key="1">
    <citation type="submission" date="2016-11" db="UniProtKB">
        <authorList>
            <consortium name="WormBaseParasite"/>
        </authorList>
    </citation>
    <scope>IDENTIFICATION</scope>
</reference>
<organism evidence="1 2">
    <name type="scientific">Heterorhabditis bacteriophora</name>
    <name type="common">Entomopathogenic nematode worm</name>
    <dbReference type="NCBI Taxonomy" id="37862"/>
    <lineage>
        <taxon>Eukaryota</taxon>
        <taxon>Metazoa</taxon>
        <taxon>Ecdysozoa</taxon>
        <taxon>Nematoda</taxon>
        <taxon>Chromadorea</taxon>
        <taxon>Rhabditida</taxon>
        <taxon>Rhabditina</taxon>
        <taxon>Rhabditomorpha</taxon>
        <taxon>Strongyloidea</taxon>
        <taxon>Heterorhabditidae</taxon>
        <taxon>Heterorhabditis</taxon>
    </lineage>
</organism>
<sequence>MANDGKDEIVHYASDKPKYECPCRKAMDKSRHEGLMYSLRWGIEMGMVHAVRKLNKDKNALC</sequence>
<keyword evidence="1" id="KW-1185">Reference proteome</keyword>
<dbReference type="Proteomes" id="UP000095283">
    <property type="component" value="Unplaced"/>
</dbReference>
<protein>
    <submittedName>
        <fullName evidence="2">Transposase</fullName>
    </submittedName>
</protein>
<dbReference type="AlphaFoldDB" id="A0A1I7XJN3"/>
<evidence type="ECO:0000313" key="2">
    <source>
        <dbReference type="WBParaSite" id="Hba_17710"/>
    </source>
</evidence>
<accession>A0A1I7XJN3</accession>
<evidence type="ECO:0000313" key="1">
    <source>
        <dbReference type="Proteomes" id="UP000095283"/>
    </source>
</evidence>